<sequence length="142" mass="16473">MSSSTSGRWRYRRPSYDLKRPRRMALVSIVFVVVTFGLCDRQSMVRKHGLQNIEDDLWNSGEVIVGIVGKLSNVDLVYHDPNDNQHRKSERGYASCMEFLWNAWAQDELQILQVMLLVIHLVNNSSPRNTSCWRWDDSGGFL</sequence>
<evidence type="ECO:0000313" key="1">
    <source>
        <dbReference type="Proteomes" id="UP000504607"/>
    </source>
</evidence>
<keyword evidence="1" id="KW-1185">Reference proteome</keyword>
<gene>
    <name evidence="2" type="primary">LOC105049330</name>
</gene>
<evidence type="ECO:0000313" key="2">
    <source>
        <dbReference type="RefSeq" id="XP_029121605.1"/>
    </source>
</evidence>
<protein>
    <submittedName>
        <fullName evidence="2">Mannosyl-oligosaccharide 1,2-alpha-mannosidase MNS1 isoform X2</fullName>
    </submittedName>
</protein>
<name>A0A8N4IES5_ELAGV</name>
<reference evidence="2" key="1">
    <citation type="submission" date="2025-08" db="UniProtKB">
        <authorList>
            <consortium name="RefSeq"/>
        </authorList>
    </citation>
    <scope>IDENTIFICATION</scope>
</reference>
<accession>A0A8N4IES5</accession>
<organism evidence="1 2">
    <name type="scientific">Elaeis guineensis var. tenera</name>
    <name type="common">Oil palm</name>
    <dbReference type="NCBI Taxonomy" id="51953"/>
    <lineage>
        <taxon>Eukaryota</taxon>
        <taxon>Viridiplantae</taxon>
        <taxon>Streptophyta</taxon>
        <taxon>Embryophyta</taxon>
        <taxon>Tracheophyta</taxon>
        <taxon>Spermatophyta</taxon>
        <taxon>Magnoliopsida</taxon>
        <taxon>Liliopsida</taxon>
        <taxon>Arecaceae</taxon>
        <taxon>Arecoideae</taxon>
        <taxon>Cocoseae</taxon>
        <taxon>Elaeidinae</taxon>
        <taxon>Elaeis</taxon>
    </lineage>
</organism>
<proteinExistence type="predicted"/>
<dbReference type="Proteomes" id="UP000504607">
    <property type="component" value="Chromosome 7"/>
</dbReference>
<dbReference type="AlphaFoldDB" id="A0A8N4IES5"/>
<dbReference type="RefSeq" id="XP_029121605.1">
    <property type="nucleotide sequence ID" value="XM_029265772.1"/>
</dbReference>